<dbReference type="Proteomes" id="UP000694844">
    <property type="component" value="Chromosome 9"/>
</dbReference>
<protein>
    <submittedName>
        <fullName evidence="4">Macrophage mannose receptor 1-like</fullName>
    </submittedName>
</protein>
<dbReference type="SMART" id="SM00034">
    <property type="entry name" value="CLECT"/>
    <property type="match status" value="2"/>
</dbReference>
<dbReference type="SUPFAM" id="SSF56436">
    <property type="entry name" value="C-type lectin-like"/>
    <property type="match status" value="2"/>
</dbReference>
<organism evidence="3 4">
    <name type="scientific">Crassostrea virginica</name>
    <name type="common">Eastern oyster</name>
    <dbReference type="NCBI Taxonomy" id="6565"/>
    <lineage>
        <taxon>Eukaryota</taxon>
        <taxon>Metazoa</taxon>
        <taxon>Spiralia</taxon>
        <taxon>Lophotrochozoa</taxon>
        <taxon>Mollusca</taxon>
        <taxon>Bivalvia</taxon>
        <taxon>Autobranchia</taxon>
        <taxon>Pteriomorphia</taxon>
        <taxon>Ostreida</taxon>
        <taxon>Ostreoidea</taxon>
        <taxon>Ostreidae</taxon>
        <taxon>Crassostrea</taxon>
    </lineage>
</organism>
<accession>A0A8B8BS57</accession>
<feature type="chain" id="PRO_5034989463" evidence="1">
    <location>
        <begin position="18"/>
        <end position="329"/>
    </location>
</feature>
<dbReference type="InterPro" id="IPR050111">
    <property type="entry name" value="C-type_lectin/snaclec_domain"/>
</dbReference>
<proteinExistence type="predicted"/>
<feature type="domain" description="C-type lectin" evidence="2">
    <location>
        <begin position="26"/>
        <end position="154"/>
    </location>
</feature>
<dbReference type="Gene3D" id="3.10.100.10">
    <property type="entry name" value="Mannose-Binding Protein A, subunit A"/>
    <property type="match status" value="2"/>
</dbReference>
<gene>
    <name evidence="4" type="primary">LOC111112474</name>
</gene>
<name>A0A8B8BS57_CRAVI</name>
<reference evidence="4" key="1">
    <citation type="submission" date="2025-08" db="UniProtKB">
        <authorList>
            <consortium name="RefSeq"/>
        </authorList>
    </citation>
    <scope>IDENTIFICATION</scope>
    <source>
        <tissue evidence="4">Whole sample</tissue>
    </source>
</reference>
<evidence type="ECO:0000313" key="3">
    <source>
        <dbReference type="Proteomes" id="UP000694844"/>
    </source>
</evidence>
<keyword evidence="1" id="KW-0732">Signal</keyword>
<evidence type="ECO:0000256" key="1">
    <source>
        <dbReference type="SAM" id="SignalP"/>
    </source>
</evidence>
<dbReference type="CDD" id="cd00037">
    <property type="entry name" value="CLECT"/>
    <property type="match status" value="2"/>
</dbReference>
<feature type="signal peptide" evidence="1">
    <location>
        <begin position="1"/>
        <end position="17"/>
    </location>
</feature>
<dbReference type="PANTHER" id="PTHR22803">
    <property type="entry name" value="MANNOSE, PHOSPHOLIPASE, LECTIN RECEPTOR RELATED"/>
    <property type="match status" value="1"/>
</dbReference>
<dbReference type="PROSITE" id="PS50041">
    <property type="entry name" value="C_TYPE_LECTIN_2"/>
    <property type="match status" value="2"/>
</dbReference>
<dbReference type="KEGG" id="cvn:111112474"/>
<dbReference type="InterPro" id="IPR016187">
    <property type="entry name" value="CTDL_fold"/>
</dbReference>
<dbReference type="AlphaFoldDB" id="A0A8B8BS57"/>
<dbReference type="GeneID" id="111112474"/>
<feature type="domain" description="C-type lectin" evidence="2">
    <location>
        <begin position="189"/>
        <end position="317"/>
    </location>
</feature>
<evidence type="ECO:0000313" key="4">
    <source>
        <dbReference type="RefSeq" id="XP_022305689.1"/>
    </source>
</evidence>
<dbReference type="InterPro" id="IPR001304">
    <property type="entry name" value="C-type_lectin-like"/>
</dbReference>
<dbReference type="RefSeq" id="XP_022305689.1">
    <property type="nucleotide sequence ID" value="XM_022449981.1"/>
</dbReference>
<dbReference type="OrthoDB" id="7357196at2759"/>
<dbReference type="Pfam" id="PF00059">
    <property type="entry name" value="Lectin_C"/>
    <property type="match status" value="2"/>
</dbReference>
<evidence type="ECO:0000259" key="2">
    <source>
        <dbReference type="PROSITE" id="PS50041"/>
    </source>
</evidence>
<keyword evidence="3" id="KW-1185">Reference proteome</keyword>
<sequence>MKTQMIILLAVLTAVLATCPADWQSYGDKCFFFSRENETFADALKLCEMIGSQYRRVASLATIDDAGTQKFLANFMRSTGFRAFYFGATDIVHEGTWVWVSTGKVFTYTNWGPQQPNNRGGDENCAVLRDSADQVFHMQWGDSPCTTKINYICEMAYQLKPSTMKTQIIIFLAVLTVVLATCPTDWQPYGDKCFFFSRENETFANALKLCEMIGSQYGRVASLATIDDAGTQKFLANFMRSTGVRAFYFGATDIVHEGTWVWVSTGKVFTYTNWGPQQPNNRGGDENCAVLRDSADQVFHMQWGDSPCTTEINYICEMAVAEIHSPIVG</sequence>
<dbReference type="InterPro" id="IPR016186">
    <property type="entry name" value="C-type_lectin-like/link_sf"/>
</dbReference>